<gene>
    <name evidence="6" type="ordered locus">AZOLI_p30392</name>
</gene>
<evidence type="ECO:0000256" key="4">
    <source>
        <dbReference type="SAM" id="SignalP"/>
    </source>
</evidence>
<dbReference type="KEGG" id="ali:AZOLI_p30392"/>
<geneLocation type="plasmid" evidence="6 7">
    <name>AZO_p3</name>
</geneLocation>
<evidence type="ECO:0000256" key="2">
    <source>
        <dbReference type="ARBA" id="ARBA00009387"/>
    </source>
</evidence>
<comment type="similarity">
    <text evidence="1">Belongs to the transglycosylase Slt family.</text>
</comment>
<feature type="compositionally biased region" description="Low complexity" evidence="3">
    <location>
        <begin position="196"/>
        <end position="228"/>
    </location>
</feature>
<keyword evidence="4" id="KW-0732">Signal</keyword>
<evidence type="ECO:0000313" key="7">
    <source>
        <dbReference type="Proteomes" id="UP000005667"/>
    </source>
</evidence>
<dbReference type="Proteomes" id="UP000005667">
    <property type="component" value="Plasmid AZO_p3"/>
</dbReference>
<organism evidence="6 7">
    <name type="scientific">Azospirillum lipoferum (strain 4B)</name>
    <dbReference type="NCBI Taxonomy" id="862719"/>
    <lineage>
        <taxon>Bacteria</taxon>
        <taxon>Pseudomonadati</taxon>
        <taxon>Pseudomonadota</taxon>
        <taxon>Alphaproteobacteria</taxon>
        <taxon>Rhodospirillales</taxon>
        <taxon>Azospirillaceae</taxon>
        <taxon>Azospirillum</taxon>
    </lineage>
</organism>
<evidence type="ECO:0000256" key="3">
    <source>
        <dbReference type="SAM" id="MobiDB-lite"/>
    </source>
</evidence>
<dbReference type="InterPro" id="IPR036680">
    <property type="entry name" value="SPOR-like_sf"/>
</dbReference>
<dbReference type="InterPro" id="IPR023346">
    <property type="entry name" value="Lysozyme-like_dom_sf"/>
</dbReference>
<keyword evidence="6" id="KW-0614">Plasmid</keyword>
<sequence length="358" mass="37180">MTGGSVRRLKPLLTCAALTALLSACASGGGSHRTATPAEIDAHIAEASKRFDMPELWIREVIRQESGGRTTVNGKPIVSKAGAMGLMQVMPGTYEEMRRKHDLGSDPFDPHDNIIAGTAYLREMYNLFGAPGFLGAYNCGPGCYGDYLAGKRSLPGETRRYIASVGPRLNRTPAPNGADIVLVSAPSSDLPSHFGPSYTSSQPTPSYQAPSYQAPSYAPPANSRPAASRPPIAVAALPAPAAAPAPAVRVVAPDTSTPDAPAPRPVATMAGPATAGGGVWTVQLGAFRSPDDSQRVIDRARSSMPVLSRSQRIVQAVDTQTGPLYRARLSGLSQQDAASACSGLVTIGMACFVVAPGA</sequence>
<feature type="region of interest" description="Disordered" evidence="3">
    <location>
        <begin position="191"/>
        <end position="228"/>
    </location>
</feature>
<dbReference type="PROSITE" id="PS51724">
    <property type="entry name" value="SPOR"/>
    <property type="match status" value="1"/>
</dbReference>
<proteinExistence type="inferred from homology"/>
<accession>G7ZFD4</accession>
<feature type="chain" id="PRO_5003507110" evidence="4">
    <location>
        <begin position="27"/>
        <end position="358"/>
    </location>
</feature>
<feature type="domain" description="SPOR" evidence="5">
    <location>
        <begin position="274"/>
        <end position="358"/>
    </location>
</feature>
<dbReference type="Pfam" id="PF05036">
    <property type="entry name" value="SPOR"/>
    <property type="match status" value="1"/>
</dbReference>
<dbReference type="PANTHER" id="PTHR37423:SF2">
    <property type="entry name" value="MEMBRANE-BOUND LYTIC MUREIN TRANSGLYCOSYLASE C"/>
    <property type="match status" value="1"/>
</dbReference>
<dbReference type="InterPro" id="IPR007730">
    <property type="entry name" value="SPOR-like_dom"/>
</dbReference>
<protein>
    <submittedName>
        <fullName evidence="6">Transglycosylase SLT family protein</fullName>
    </submittedName>
</protein>
<dbReference type="GO" id="GO:0042834">
    <property type="term" value="F:peptidoglycan binding"/>
    <property type="evidence" value="ECO:0007669"/>
    <property type="project" value="InterPro"/>
</dbReference>
<evidence type="ECO:0000256" key="1">
    <source>
        <dbReference type="ARBA" id="ARBA00007734"/>
    </source>
</evidence>
<dbReference type="EMBL" id="FQ311871">
    <property type="protein sequence ID" value="CBS90217.1"/>
    <property type="molecule type" value="Genomic_DNA"/>
</dbReference>
<dbReference type="CDD" id="cd00254">
    <property type="entry name" value="LT-like"/>
    <property type="match status" value="1"/>
</dbReference>
<dbReference type="SUPFAM" id="SSF53955">
    <property type="entry name" value="Lysozyme-like"/>
    <property type="match status" value="1"/>
</dbReference>
<feature type="signal peptide" evidence="4">
    <location>
        <begin position="1"/>
        <end position="26"/>
    </location>
</feature>
<evidence type="ECO:0000313" key="6">
    <source>
        <dbReference type="EMBL" id="CBS90217.1"/>
    </source>
</evidence>
<keyword evidence="7" id="KW-1185">Reference proteome</keyword>
<dbReference type="HOGENOM" id="CLU_052800_0_0_5"/>
<dbReference type="PROSITE" id="PS51257">
    <property type="entry name" value="PROKAR_LIPOPROTEIN"/>
    <property type="match status" value="1"/>
</dbReference>
<dbReference type="Gene3D" id="1.10.530.10">
    <property type="match status" value="1"/>
</dbReference>
<name>G7ZFD4_AZOL4</name>
<dbReference type="AlphaFoldDB" id="G7ZFD4"/>
<dbReference type="RefSeq" id="WP_014249656.1">
    <property type="nucleotide sequence ID" value="NC_016623.1"/>
</dbReference>
<dbReference type="Pfam" id="PF01464">
    <property type="entry name" value="SLT"/>
    <property type="match status" value="1"/>
</dbReference>
<dbReference type="InterPro" id="IPR008258">
    <property type="entry name" value="Transglycosylase_SLT_dom_1"/>
</dbReference>
<dbReference type="OrthoDB" id="9801695at2"/>
<comment type="similarity">
    <text evidence="2">Belongs to the virb1 family.</text>
</comment>
<dbReference type="Gene3D" id="3.30.70.1070">
    <property type="entry name" value="Sporulation related repeat"/>
    <property type="match status" value="1"/>
</dbReference>
<reference evidence="7" key="1">
    <citation type="journal article" date="2011" name="PLoS Genet.">
        <title>Azospirillum genomes reveal transition of bacteria from aquatic to terrestrial environments.</title>
        <authorList>
            <person name="Wisniewski-Dye F."/>
            <person name="Borziak K."/>
            <person name="Khalsa-Moyers G."/>
            <person name="Alexandre G."/>
            <person name="Sukharnikov L.O."/>
            <person name="Wuichet K."/>
            <person name="Hurst G.B."/>
            <person name="McDonald W.H."/>
            <person name="Robertson J.S."/>
            <person name="Barbe V."/>
            <person name="Calteau A."/>
            <person name="Rouy Z."/>
            <person name="Mangenot S."/>
            <person name="Prigent-Combaret C."/>
            <person name="Normand P."/>
            <person name="Boyer M."/>
            <person name="Siguier P."/>
            <person name="Dessaux Y."/>
            <person name="Elmerich C."/>
            <person name="Condemine G."/>
            <person name="Krishnen G."/>
            <person name="Kennedy I."/>
            <person name="Paterson A.H."/>
            <person name="Gonzalez V."/>
            <person name="Mavingui P."/>
            <person name="Zhulin I.B."/>
        </authorList>
    </citation>
    <scope>NUCLEOTIDE SEQUENCE [LARGE SCALE GENOMIC DNA]</scope>
    <source>
        <strain evidence="7">4B</strain>
    </source>
</reference>
<dbReference type="PANTHER" id="PTHR37423">
    <property type="entry name" value="SOLUBLE LYTIC MUREIN TRANSGLYCOSYLASE-RELATED"/>
    <property type="match status" value="1"/>
</dbReference>
<evidence type="ECO:0000259" key="5">
    <source>
        <dbReference type="PROSITE" id="PS51724"/>
    </source>
</evidence>